<reference evidence="1 2" key="1">
    <citation type="submission" date="2012-02" db="EMBL/GenBank/DDBJ databases">
        <title>Shotgun genome sequence of Phaeospirillum photometricum DSM 122.</title>
        <authorList>
            <person name="Duquesne K."/>
            <person name="Sturgis J."/>
        </authorList>
    </citation>
    <scope>NUCLEOTIDE SEQUENCE [LARGE SCALE GENOMIC DNA]</scope>
    <source>
        <strain evidence="2">DSM122</strain>
    </source>
</reference>
<dbReference type="AlphaFoldDB" id="H6SLL1"/>
<evidence type="ECO:0000313" key="1">
    <source>
        <dbReference type="EMBL" id="CCG08876.1"/>
    </source>
</evidence>
<dbReference type="Proteomes" id="UP000033220">
    <property type="component" value="Chromosome DSM 122"/>
</dbReference>
<sequence length="92" mass="9861">MGTPAEGRVMDSLEDPILLDGEDEGSLALDPPLSDIPDRIRGLWEALSYLETEAQRVGGAEVGILLGCARMALERRWGGSPPPEPGRVQGLH</sequence>
<organism evidence="1 2">
    <name type="scientific">Pararhodospirillum photometricum DSM 122</name>
    <dbReference type="NCBI Taxonomy" id="1150469"/>
    <lineage>
        <taxon>Bacteria</taxon>
        <taxon>Pseudomonadati</taxon>
        <taxon>Pseudomonadota</taxon>
        <taxon>Alphaproteobacteria</taxon>
        <taxon>Rhodospirillales</taxon>
        <taxon>Rhodospirillaceae</taxon>
        <taxon>Pararhodospirillum</taxon>
    </lineage>
</organism>
<dbReference type="EMBL" id="HE663493">
    <property type="protein sequence ID" value="CCG08876.1"/>
    <property type="molecule type" value="Genomic_DNA"/>
</dbReference>
<keyword evidence="2" id="KW-1185">Reference proteome</keyword>
<dbReference type="STRING" id="1150469.RSPPHO_02250"/>
<evidence type="ECO:0000313" key="2">
    <source>
        <dbReference type="Proteomes" id="UP000033220"/>
    </source>
</evidence>
<accession>H6SLL1</accession>
<proteinExistence type="predicted"/>
<dbReference type="KEGG" id="rpm:RSPPHO_02250"/>
<dbReference type="HOGENOM" id="CLU_2411259_0_0_5"/>
<name>H6SLL1_PARPM</name>
<protein>
    <submittedName>
        <fullName evidence="1">Uncharacterized protein</fullName>
    </submittedName>
</protein>
<dbReference type="PATRIC" id="fig|1150469.3.peg.2532"/>
<gene>
    <name evidence="1" type="ORF">RSPPHO_02250</name>
</gene>